<evidence type="ECO:0000256" key="4">
    <source>
        <dbReference type="ARBA" id="ARBA00023136"/>
    </source>
</evidence>
<evidence type="ECO:0000256" key="1">
    <source>
        <dbReference type="ARBA" id="ARBA00004141"/>
    </source>
</evidence>
<evidence type="ECO:0000313" key="7">
    <source>
        <dbReference type="EMBL" id="MBT0962162.1"/>
    </source>
</evidence>
<sequence length="198" mass="21498">MTLADLPRMLVSESRGWHDIERMHPSVTKMLLAVVIPLSLLPPLMYAFANMTYPGAVFPLLEPALGTGEAMVVGGIFFVVEVAMVFMMADLIRQIAAAHSASPSYAQTFALAAIAPVPLWLTALVLFVPSLWFNVVVLALAWVATLALIRHGVKPLLQISDGELAHRIANRITLVGIGAWIGLMMMMALIVSIVLGWR</sequence>
<feature type="transmembrane region" description="Helical" evidence="5">
    <location>
        <begin position="104"/>
        <end position="125"/>
    </location>
</feature>
<dbReference type="AlphaFoldDB" id="A0A944DD60"/>
<keyword evidence="8" id="KW-1185">Reference proteome</keyword>
<keyword evidence="2 5" id="KW-0812">Transmembrane</keyword>
<name>A0A944DD60_DENI1</name>
<evidence type="ECO:0000313" key="8">
    <source>
        <dbReference type="Proteomes" id="UP000694660"/>
    </source>
</evidence>
<organism evidence="7 8">
    <name type="scientific">Denitromonas iodatirespirans</name>
    <dbReference type="NCBI Taxonomy" id="2795389"/>
    <lineage>
        <taxon>Bacteria</taxon>
        <taxon>Pseudomonadati</taxon>
        <taxon>Pseudomonadota</taxon>
        <taxon>Betaproteobacteria</taxon>
        <taxon>Rhodocyclales</taxon>
        <taxon>Zoogloeaceae</taxon>
        <taxon>Denitromonas</taxon>
    </lineage>
</organism>
<evidence type="ECO:0000256" key="5">
    <source>
        <dbReference type="SAM" id="Phobius"/>
    </source>
</evidence>
<accession>A0A944DD60</accession>
<dbReference type="InterPro" id="IPR006977">
    <property type="entry name" value="Yip1_dom"/>
</dbReference>
<feature type="transmembrane region" description="Helical" evidence="5">
    <location>
        <begin position="174"/>
        <end position="197"/>
    </location>
</feature>
<comment type="subcellular location">
    <subcellularLocation>
        <location evidence="1">Membrane</location>
        <topology evidence="1">Multi-pass membrane protein</topology>
    </subcellularLocation>
</comment>
<keyword evidence="3 5" id="KW-1133">Transmembrane helix</keyword>
<protein>
    <submittedName>
        <fullName evidence="7">DUF1282 family protein</fullName>
    </submittedName>
</protein>
<gene>
    <name evidence="7" type="ORF">I8J34_13355</name>
</gene>
<feature type="transmembrane region" description="Helical" evidence="5">
    <location>
        <begin position="30"/>
        <end position="49"/>
    </location>
</feature>
<dbReference type="RefSeq" id="WP_214362074.1">
    <property type="nucleotide sequence ID" value="NZ_JAEKFT010000014.1"/>
</dbReference>
<keyword evidence="4 5" id="KW-0472">Membrane</keyword>
<dbReference type="Proteomes" id="UP000694660">
    <property type="component" value="Unassembled WGS sequence"/>
</dbReference>
<dbReference type="EMBL" id="JAEKFT010000014">
    <property type="protein sequence ID" value="MBT0962162.1"/>
    <property type="molecule type" value="Genomic_DNA"/>
</dbReference>
<dbReference type="GO" id="GO:0016020">
    <property type="term" value="C:membrane"/>
    <property type="evidence" value="ECO:0007669"/>
    <property type="project" value="UniProtKB-SubCell"/>
</dbReference>
<feature type="transmembrane region" description="Helical" evidence="5">
    <location>
        <begin position="131"/>
        <end position="153"/>
    </location>
</feature>
<evidence type="ECO:0000259" key="6">
    <source>
        <dbReference type="Pfam" id="PF04893"/>
    </source>
</evidence>
<feature type="transmembrane region" description="Helical" evidence="5">
    <location>
        <begin position="69"/>
        <end position="92"/>
    </location>
</feature>
<proteinExistence type="predicted"/>
<dbReference type="Pfam" id="PF04893">
    <property type="entry name" value="Yip1"/>
    <property type="match status" value="1"/>
</dbReference>
<evidence type="ECO:0000256" key="2">
    <source>
        <dbReference type="ARBA" id="ARBA00022692"/>
    </source>
</evidence>
<reference evidence="8" key="1">
    <citation type="journal article" date="2022" name="ISME J.">
        <title>Genetic and phylogenetic analysis of dissimilatory iodate-reducing bacteria identifies potential niches across the world's oceans.</title>
        <authorList>
            <person name="Reyes-Umana V."/>
            <person name="Henning Z."/>
            <person name="Lee K."/>
            <person name="Barnum T.P."/>
            <person name="Coates J.D."/>
        </authorList>
    </citation>
    <scope>NUCLEOTIDE SEQUENCE [LARGE SCALE GENOMIC DNA]</scope>
    <source>
        <strain evidence="8">IR12</strain>
    </source>
</reference>
<comment type="caution">
    <text evidence="7">The sequence shown here is derived from an EMBL/GenBank/DDBJ whole genome shotgun (WGS) entry which is preliminary data.</text>
</comment>
<evidence type="ECO:0000256" key="3">
    <source>
        <dbReference type="ARBA" id="ARBA00022989"/>
    </source>
</evidence>
<feature type="domain" description="Yip1" evidence="6">
    <location>
        <begin position="9"/>
        <end position="166"/>
    </location>
</feature>